<evidence type="ECO:0000256" key="6">
    <source>
        <dbReference type="ARBA" id="ARBA00023136"/>
    </source>
</evidence>
<name>A0A4U8UXU2_STECR</name>
<keyword evidence="3" id="KW-0999">Mitochondrion inner membrane</keyword>
<dbReference type="STRING" id="34508.A0A4U8UXU2"/>
<comment type="caution">
    <text evidence="9">The sequence shown here is derived from an EMBL/GenBank/DDBJ whole genome shotgun (WGS) entry which is preliminary data.</text>
</comment>
<evidence type="ECO:0000256" key="4">
    <source>
        <dbReference type="ARBA" id="ARBA00022989"/>
    </source>
</evidence>
<dbReference type="GO" id="GO:0043022">
    <property type="term" value="F:ribosome binding"/>
    <property type="evidence" value="ECO:0007669"/>
    <property type="project" value="InterPro"/>
</dbReference>
<feature type="transmembrane region" description="Helical" evidence="7">
    <location>
        <begin position="133"/>
        <end position="156"/>
    </location>
</feature>
<evidence type="ECO:0000256" key="1">
    <source>
        <dbReference type="ARBA" id="ARBA00004434"/>
    </source>
</evidence>
<dbReference type="EMBL" id="CM016762">
    <property type="protein sequence ID" value="TMS36967.1"/>
    <property type="molecule type" value="Genomic_DNA"/>
</dbReference>
<accession>A0A4U8UXU2</accession>
<reference evidence="9 10" key="2">
    <citation type="journal article" date="2019" name="G3 (Bethesda)">
        <title>Hybrid Assembly of the Genome of the Entomopathogenic Nematode Steinernema carpocapsae Identifies the X-Chromosome.</title>
        <authorList>
            <person name="Serra L."/>
            <person name="Macchietto M."/>
            <person name="Macias-Munoz A."/>
            <person name="McGill C.J."/>
            <person name="Rodriguez I.M."/>
            <person name="Rodriguez B."/>
            <person name="Murad R."/>
            <person name="Mortazavi A."/>
        </authorList>
    </citation>
    <scope>NUCLEOTIDE SEQUENCE [LARGE SCALE GENOMIC DNA]</scope>
    <source>
        <strain evidence="9 10">ALL</strain>
    </source>
</reference>
<dbReference type="GO" id="GO:0005743">
    <property type="term" value="C:mitochondrial inner membrane"/>
    <property type="evidence" value="ECO:0007669"/>
    <property type="project" value="UniProtKB-SubCell"/>
</dbReference>
<organism evidence="9 10">
    <name type="scientific">Steinernema carpocapsae</name>
    <name type="common">Entomopathogenic nematode</name>
    <dbReference type="NCBI Taxonomy" id="34508"/>
    <lineage>
        <taxon>Eukaryota</taxon>
        <taxon>Metazoa</taxon>
        <taxon>Ecdysozoa</taxon>
        <taxon>Nematoda</taxon>
        <taxon>Chromadorea</taxon>
        <taxon>Rhabditida</taxon>
        <taxon>Tylenchina</taxon>
        <taxon>Panagrolaimomorpha</taxon>
        <taxon>Strongyloidoidea</taxon>
        <taxon>Steinernematidae</taxon>
        <taxon>Steinernema</taxon>
    </lineage>
</organism>
<evidence type="ECO:0000313" key="10">
    <source>
        <dbReference type="Proteomes" id="UP000298663"/>
    </source>
</evidence>
<evidence type="ECO:0000313" key="9">
    <source>
        <dbReference type="EMBL" id="TMS36967.1"/>
    </source>
</evidence>
<evidence type="ECO:0000256" key="7">
    <source>
        <dbReference type="SAM" id="Phobius"/>
    </source>
</evidence>
<keyword evidence="6 7" id="KW-0472">Membrane</keyword>
<keyword evidence="4 7" id="KW-1133">Transmembrane helix</keyword>
<dbReference type="InterPro" id="IPR033122">
    <property type="entry name" value="LETM1-like_RBD"/>
</dbReference>
<keyword evidence="5" id="KW-0496">Mitochondrion</keyword>
<evidence type="ECO:0000256" key="2">
    <source>
        <dbReference type="ARBA" id="ARBA00022692"/>
    </source>
</evidence>
<dbReference type="PANTHER" id="PTHR14009">
    <property type="entry name" value="LEUCINE ZIPPER-EF-HAND CONTAINING TRANSMEMBRANE PROTEIN"/>
    <property type="match status" value="1"/>
</dbReference>
<evidence type="ECO:0000259" key="8">
    <source>
        <dbReference type="Pfam" id="PF07766"/>
    </source>
</evidence>
<reference evidence="9 10" key="1">
    <citation type="journal article" date="2015" name="Genome Biol.">
        <title>Comparative genomics of Steinernema reveals deeply conserved gene regulatory networks.</title>
        <authorList>
            <person name="Dillman A.R."/>
            <person name="Macchietto M."/>
            <person name="Porter C.F."/>
            <person name="Rogers A."/>
            <person name="Williams B."/>
            <person name="Antoshechkin I."/>
            <person name="Lee M.M."/>
            <person name="Goodwin Z."/>
            <person name="Lu X."/>
            <person name="Lewis E.E."/>
            <person name="Goodrich-Blair H."/>
            <person name="Stock S.P."/>
            <person name="Adams B.J."/>
            <person name="Sternberg P.W."/>
            <person name="Mortazavi A."/>
        </authorList>
    </citation>
    <scope>NUCLEOTIDE SEQUENCE [LARGE SCALE GENOMIC DNA]</scope>
    <source>
        <strain evidence="9 10">ALL</strain>
    </source>
</reference>
<dbReference type="Proteomes" id="UP000298663">
    <property type="component" value="Chromosome X"/>
</dbReference>
<dbReference type="AlphaFoldDB" id="A0A4U8UXU2"/>
<comment type="subcellular location">
    <subcellularLocation>
        <location evidence="1">Mitochondrion inner membrane</location>
        <topology evidence="1">Single-pass membrane protein</topology>
    </subcellularLocation>
</comment>
<dbReference type="Pfam" id="PF07766">
    <property type="entry name" value="LETM1_RBD"/>
    <property type="match status" value="1"/>
</dbReference>
<evidence type="ECO:0000256" key="3">
    <source>
        <dbReference type="ARBA" id="ARBA00022792"/>
    </source>
</evidence>
<dbReference type="InterPro" id="IPR044202">
    <property type="entry name" value="LETM1/MDM38-like"/>
</dbReference>
<dbReference type="OrthoDB" id="624114at2759"/>
<dbReference type="PANTHER" id="PTHR14009:SF1">
    <property type="entry name" value="MITOCHONDRIAL PROTON_CALCIUM EXCHANGER PROTEIN"/>
    <property type="match status" value="1"/>
</dbReference>
<evidence type="ECO:0000256" key="5">
    <source>
        <dbReference type="ARBA" id="ARBA00023128"/>
    </source>
</evidence>
<proteinExistence type="predicted"/>
<dbReference type="GO" id="GO:0030003">
    <property type="term" value="P:intracellular monoatomic cation homeostasis"/>
    <property type="evidence" value="ECO:0007669"/>
    <property type="project" value="TreeGrafter"/>
</dbReference>
<protein>
    <recommendedName>
        <fullName evidence="8">Letm1 RBD domain-containing protein</fullName>
    </recommendedName>
</protein>
<gene>
    <name evidence="9" type="ORF">L596_004008</name>
</gene>
<dbReference type="EMBL" id="AZBU02000001">
    <property type="protein sequence ID" value="TMS36967.1"/>
    <property type="molecule type" value="Genomic_DNA"/>
</dbReference>
<keyword evidence="10" id="KW-1185">Reference proteome</keyword>
<keyword evidence="2 7" id="KW-0812">Transmembrane</keyword>
<sequence length="196" mass="22808">MITRCQRSCLRNVYNFQRTLCTPLLRQGYPSLAVRYSSNERSKVEETLQMLKEDLKRQQEEDARRVKMLSPAKTDEKPPLKTRIMNELKHYYHGFRLLALETKLSAKYIWRLAQGASLTRRERQQLIRTVSDLFRLVPFSIFIIVPFMELALPIFIKLFPNMLPSTFQEASKEVSAMSPQVHCLGLRGEIAKASVS</sequence>
<feature type="domain" description="Letm1 RBD" evidence="8">
    <location>
        <begin position="118"/>
        <end position="177"/>
    </location>
</feature>